<dbReference type="InterPro" id="IPR000073">
    <property type="entry name" value="AB_hydrolase_1"/>
</dbReference>
<feature type="non-terminal residue" evidence="4">
    <location>
        <position position="125"/>
    </location>
</feature>
<dbReference type="GO" id="GO:0016042">
    <property type="term" value="P:lipid catabolic process"/>
    <property type="evidence" value="ECO:0007669"/>
    <property type="project" value="UniProtKB-KW"/>
</dbReference>
<proteinExistence type="predicted"/>
<dbReference type="Pfam" id="PF00561">
    <property type="entry name" value="Abhydrolase_1"/>
    <property type="match status" value="1"/>
</dbReference>
<protein>
    <recommendedName>
        <fullName evidence="3">AB hydrolase-1 domain-containing protein</fullName>
    </recommendedName>
</protein>
<accession>A0AAV5TBF1</accession>
<gene>
    <name evidence="4" type="ORF">PENTCL1PPCAC_14660</name>
</gene>
<dbReference type="SUPFAM" id="SSF53474">
    <property type="entry name" value="alpha/beta-Hydrolases"/>
    <property type="match status" value="1"/>
</dbReference>
<feature type="non-terminal residue" evidence="4">
    <location>
        <position position="1"/>
    </location>
</feature>
<dbReference type="AlphaFoldDB" id="A0AAV5TBF1"/>
<evidence type="ECO:0000256" key="2">
    <source>
        <dbReference type="ARBA" id="ARBA00023098"/>
    </source>
</evidence>
<name>A0AAV5TBF1_9BILA</name>
<keyword evidence="2" id="KW-0443">Lipid metabolism</keyword>
<dbReference type="PANTHER" id="PTHR11005">
    <property type="entry name" value="LYSOSOMAL ACID LIPASE-RELATED"/>
    <property type="match status" value="1"/>
</dbReference>
<feature type="domain" description="AB hydrolase-1" evidence="3">
    <location>
        <begin position="2"/>
        <end position="94"/>
    </location>
</feature>
<evidence type="ECO:0000259" key="3">
    <source>
        <dbReference type="Pfam" id="PF00561"/>
    </source>
</evidence>
<dbReference type="Proteomes" id="UP001432027">
    <property type="component" value="Unassembled WGS sequence"/>
</dbReference>
<keyword evidence="5" id="KW-1185">Reference proteome</keyword>
<evidence type="ECO:0000313" key="4">
    <source>
        <dbReference type="EMBL" id="GMS92485.1"/>
    </source>
</evidence>
<dbReference type="InterPro" id="IPR029058">
    <property type="entry name" value="AB_hydrolase_fold"/>
</dbReference>
<dbReference type="Gene3D" id="3.40.50.1820">
    <property type="entry name" value="alpha/beta hydrolase"/>
    <property type="match status" value="1"/>
</dbReference>
<evidence type="ECO:0000313" key="5">
    <source>
        <dbReference type="Proteomes" id="UP001432027"/>
    </source>
</evidence>
<reference evidence="4" key="1">
    <citation type="submission" date="2023-10" db="EMBL/GenBank/DDBJ databases">
        <title>Genome assembly of Pristionchus species.</title>
        <authorList>
            <person name="Yoshida K."/>
            <person name="Sommer R.J."/>
        </authorList>
    </citation>
    <scope>NUCLEOTIDE SEQUENCE</scope>
    <source>
        <strain evidence="4">RS0144</strain>
    </source>
</reference>
<dbReference type="EMBL" id="BTSX01000004">
    <property type="protein sequence ID" value="GMS92485.1"/>
    <property type="molecule type" value="Genomic_DNA"/>
</dbReference>
<organism evidence="4 5">
    <name type="scientific">Pristionchus entomophagus</name>
    <dbReference type="NCBI Taxonomy" id="358040"/>
    <lineage>
        <taxon>Eukaryota</taxon>
        <taxon>Metazoa</taxon>
        <taxon>Ecdysozoa</taxon>
        <taxon>Nematoda</taxon>
        <taxon>Chromadorea</taxon>
        <taxon>Rhabditida</taxon>
        <taxon>Rhabditina</taxon>
        <taxon>Diplogasteromorpha</taxon>
        <taxon>Diplogasteroidea</taxon>
        <taxon>Neodiplogasteridae</taxon>
        <taxon>Pristionchus</taxon>
    </lineage>
</organism>
<comment type="caution">
    <text evidence="4">The sequence shown here is derived from an EMBL/GenBank/DDBJ whole genome shotgun (WGS) entry which is preliminary data.</text>
</comment>
<keyword evidence="1" id="KW-0442">Lipid degradation</keyword>
<evidence type="ECO:0000256" key="1">
    <source>
        <dbReference type="ARBA" id="ARBA00022963"/>
    </source>
</evidence>
<sequence>ADAGFDVFLLNQRGTTYGKKHVNLKTSDNKFWQFTLDEYAKYDAPDMIDKALQLSGESGLYWVGSSQGTIVGFMTLAETPAYNRKVKAIFQLSPVGTGGYAKGIFRFAIAAFQIFKPVLDVIPFF</sequence>